<evidence type="ECO:0000259" key="11">
    <source>
        <dbReference type="Pfam" id="PF00288"/>
    </source>
</evidence>
<dbReference type="SUPFAM" id="SSF54211">
    <property type="entry name" value="Ribosomal protein S5 domain 2-like"/>
    <property type="match status" value="1"/>
</dbReference>
<reference evidence="13" key="1">
    <citation type="submission" date="2022-05" db="EMBL/GenBank/DDBJ databases">
        <title>Brevundimonas albigilva TT17 genome sequence.</title>
        <authorList>
            <person name="Lee K."/>
            <person name="Son H."/>
        </authorList>
    </citation>
    <scope>NUCLEOTIDE SEQUENCE</scope>
    <source>
        <strain evidence="13">TT17</strain>
    </source>
</reference>
<evidence type="ECO:0000313" key="13">
    <source>
        <dbReference type="EMBL" id="URI14561.1"/>
    </source>
</evidence>
<dbReference type="Gene3D" id="3.30.70.890">
    <property type="entry name" value="GHMP kinase, C-terminal domain"/>
    <property type="match status" value="1"/>
</dbReference>
<feature type="active site" evidence="10">
    <location>
        <position position="10"/>
    </location>
</feature>
<dbReference type="NCBIfam" id="NF011202">
    <property type="entry name" value="PRK14608.1"/>
    <property type="match status" value="1"/>
</dbReference>
<feature type="domain" description="GHMP kinase C-terminal" evidence="12">
    <location>
        <begin position="215"/>
        <end position="274"/>
    </location>
</feature>
<dbReference type="Gene3D" id="3.30.230.10">
    <property type="match status" value="1"/>
</dbReference>
<dbReference type="Pfam" id="PF00288">
    <property type="entry name" value="GHMP_kinases_N"/>
    <property type="match status" value="1"/>
</dbReference>
<evidence type="ECO:0000259" key="12">
    <source>
        <dbReference type="Pfam" id="PF08544"/>
    </source>
</evidence>
<dbReference type="Proteomes" id="UP001055429">
    <property type="component" value="Chromosome"/>
</dbReference>
<dbReference type="InterPro" id="IPR006204">
    <property type="entry name" value="GHMP_kinase_N_dom"/>
</dbReference>
<comment type="function">
    <text evidence="10">Catalyzes the phosphorylation of the position 2 hydroxy group of 4-diphosphocytidyl-2C-methyl-D-erythritol.</text>
</comment>
<feature type="active site" evidence="10">
    <location>
        <position position="138"/>
    </location>
</feature>
<keyword evidence="6 10" id="KW-0418">Kinase</keyword>
<organism evidence="13 14">
    <name type="scientific">Brevundimonas albigilva</name>
    <dbReference type="NCBI Taxonomy" id="1312364"/>
    <lineage>
        <taxon>Bacteria</taxon>
        <taxon>Pseudomonadati</taxon>
        <taxon>Pseudomonadota</taxon>
        <taxon>Alphaproteobacteria</taxon>
        <taxon>Caulobacterales</taxon>
        <taxon>Caulobacteraceae</taxon>
        <taxon>Brevundimonas</taxon>
    </lineage>
</organism>
<keyword evidence="14" id="KW-1185">Reference proteome</keyword>
<accession>A0ABY4SHT0</accession>
<evidence type="ECO:0000256" key="10">
    <source>
        <dbReference type="HAMAP-Rule" id="MF_00061"/>
    </source>
</evidence>
<dbReference type="EC" id="2.7.1.148" evidence="2 10"/>
<evidence type="ECO:0000256" key="7">
    <source>
        <dbReference type="ARBA" id="ARBA00022840"/>
    </source>
</evidence>
<evidence type="ECO:0000313" key="14">
    <source>
        <dbReference type="Proteomes" id="UP001055429"/>
    </source>
</evidence>
<comment type="similarity">
    <text evidence="1 10">Belongs to the GHMP kinase family. IspE subfamily.</text>
</comment>
<dbReference type="InterPro" id="IPR020568">
    <property type="entry name" value="Ribosomal_Su5_D2-typ_SF"/>
</dbReference>
<dbReference type="InterPro" id="IPR004424">
    <property type="entry name" value="IspE"/>
</dbReference>
<evidence type="ECO:0000256" key="1">
    <source>
        <dbReference type="ARBA" id="ARBA00009684"/>
    </source>
</evidence>
<dbReference type="PIRSF" id="PIRSF010376">
    <property type="entry name" value="IspE"/>
    <property type="match status" value="1"/>
</dbReference>
<dbReference type="GO" id="GO:0050515">
    <property type="term" value="F:4-(cytidine 5'-diphospho)-2-C-methyl-D-erythritol kinase activity"/>
    <property type="evidence" value="ECO:0007669"/>
    <property type="project" value="UniProtKB-EC"/>
</dbReference>
<dbReference type="SUPFAM" id="SSF55060">
    <property type="entry name" value="GHMP Kinase, C-terminal domain"/>
    <property type="match status" value="1"/>
</dbReference>
<evidence type="ECO:0000256" key="2">
    <source>
        <dbReference type="ARBA" id="ARBA00012052"/>
    </source>
</evidence>
<dbReference type="PANTHER" id="PTHR43527:SF2">
    <property type="entry name" value="4-DIPHOSPHOCYTIDYL-2-C-METHYL-D-ERYTHRITOL KINASE, CHLOROPLASTIC"/>
    <property type="match status" value="1"/>
</dbReference>
<dbReference type="Pfam" id="PF08544">
    <property type="entry name" value="GHMP_kinases_C"/>
    <property type="match status" value="1"/>
</dbReference>
<evidence type="ECO:0000256" key="8">
    <source>
        <dbReference type="ARBA" id="ARBA00023229"/>
    </source>
</evidence>
<evidence type="ECO:0000256" key="5">
    <source>
        <dbReference type="ARBA" id="ARBA00022741"/>
    </source>
</evidence>
<comment type="catalytic activity">
    <reaction evidence="10">
        <text>4-CDP-2-C-methyl-D-erythritol + ATP = 4-CDP-2-C-methyl-D-erythritol 2-phosphate + ADP + H(+)</text>
        <dbReference type="Rhea" id="RHEA:18437"/>
        <dbReference type="ChEBI" id="CHEBI:15378"/>
        <dbReference type="ChEBI" id="CHEBI:30616"/>
        <dbReference type="ChEBI" id="CHEBI:57823"/>
        <dbReference type="ChEBI" id="CHEBI:57919"/>
        <dbReference type="ChEBI" id="CHEBI:456216"/>
        <dbReference type="EC" id="2.7.1.148"/>
    </reaction>
</comment>
<protein>
    <recommendedName>
        <fullName evidence="3 10">4-diphosphocytidyl-2-C-methyl-D-erythritol kinase</fullName>
        <shortName evidence="10">CMK</shortName>
        <ecNumber evidence="2 10">2.7.1.148</ecNumber>
    </recommendedName>
    <alternativeName>
        <fullName evidence="9 10">4-(cytidine-5'-diphospho)-2-C-methyl-D-erythritol kinase</fullName>
    </alternativeName>
</protein>
<dbReference type="PANTHER" id="PTHR43527">
    <property type="entry name" value="4-DIPHOSPHOCYTIDYL-2-C-METHYL-D-ERYTHRITOL KINASE, CHLOROPLASTIC"/>
    <property type="match status" value="1"/>
</dbReference>
<dbReference type="InterPro" id="IPR013750">
    <property type="entry name" value="GHMP_kinase_C_dom"/>
</dbReference>
<comment type="pathway">
    <text evidence="10">Isoprenoid biosynthesis; isopentenyl diphosphate biosynthesis via DXP pathway; isopentenyl diphosphate from 1-deoxy-D-xylulose 5-phosphate: step 3/6.</text>
</comment>
<feature type="binding site" evidence="10">
    <location>
        <begin position="96"/>
        <end position="106"/>
    </location>
    <ligand>
        <name>ATP</name>
        <dbReference type="ChEBI" id="CHEBI:30616"/>
    </ligand>
</feature>
<keyword evidence="5 10" id="KW-0547">Nucleotide-binding</keyword>
<evidence type="ECO:0000256" key="4">
    <source>
        <dbReference type="ARBA" id="ARBA00022679"/>
    </source>
</evidence>
<keyword evidence="8 10" id="KW-0414">Isoprene biosynthesis</keyword>
<gene>
    <name evidence="10" type="primary">ispE</name>
    <name evidence="13" type="ORF">M8231_12140</name>
</gene>
<feature type="domain" description="GHMP kinase N-terminal" evidence="11">
    <location>
        <begin position="67"/>
        <end position="139"/>
    </location>
</feature>
<evidence type="ECO:0000256" key="6">
    <source>
        <dbReference type="ARBA" id="ARBA00022777"/>
    </source>
</evidence>
<sequence length="301" mass="30711">MRRTATAPAKINLFLHVGATGADGYHPLASLVAFADVGDRVSVEPAERLSLEVQGPFAAALADADDNLILRALRRLGEATGKGPPALRVVLDKQLPIAAGLGGGSSDAGAALRLAAPALGLEADHPALETAAAVVGADGPMCLHVRPAWAEGRGDRLTVETRLPDLPILLVNPGVPSPTGAVYRAYDAGPVRSADRPAPPGDWSPRGVADWVSRQRNDLEAPALSLAPAIGEALAEVAAGEGVLLTRMSGSGATVFGLYADDAAARAAAQALAARRPGWWVRAGRLKGAEANAQLSGDNPA</sequence>
<evidence type="ECO:0000256" key="9">
    <source>
        <dbReference type="ARBA" id="ARBA00032554"/>
    </source>
</evidence>
<keyword evidence="7 10" id="KW-0067">ATP-binding</keyword>
<dbReference type="InterPro" id="IPR014721">
    <property type="entry name" value="Ribsml_uS5_D2-typ_fold_subgr"/>
</dbReference>
<proteinExistence type="inferred from homology"/>
<evidence type="ECO:0000256" key="3">
    <source>
        <dbReference type="ARBA" id="ARBA00017473"/>
    </source>
</evidence>
<dbReference type="InterPro" id="IPR036554">
    <property type="entry name" value="GHMP_kinase_C_sf"/>
</dbReference>
<keyword evidence="4 10" id="KW-0808">Transferase</keyword>
<name>A0ABY4SHT0_9CAUL</name>
<dbReference type="RefSeq" id="WP_249749719.1">
    <property type="nucleotide sequence ID" value="NZ_CP097298.1"/>
</dbReference>
<dbReference type="EMBL" id="CP097649">
    <property type="protein sequence ID" value="URI14561.1"/>
    <property type="molecule type" value="Genomic_DNA"/>
</dbReference>
<dbReference type="HAMAP" id="MF_00061">
    <property type="entry name" value="IspE"/>
    <property type="match status" value="1"/>
</dbReference>